<gene>
    <name evidence="6" type="ORF">E6C55_12680</name>
</gene>
<feature type="transmembrane region" description="Helical" evidence="4">
    <location>
        <begin position="12"/>
        <end position="32"/>
    </location>
</feature>
<evidence type="ECO:0000256" key="3">
    <source>
        <dbReference type="ARBA" id="ARBA00023163"/>
    </source>
</evidence>
<keyword evidence="4" id="KW-1133">Transmembrane helix</keyword>
<dbReference type="InterPro" id="IPR018062">
    <property type="entry name" value="HTH_AraC-typ_CS"/>
</dbReference>
<dbReference type="PRINTS" id="PR00032">
    <property type="entry name" value="HTHARAC"/>
</dbReference>
<keyword evidence="7" id="KW-1185">Reference proteome</keyword>
<name>A0A4S4BVM1_9BACL</name>
<evidence type="ECO:0000256" key="4">
    <source>
        <dbReference type="SAM" id="Phobius"/>
    </source>
</evidence>
<dbReference type="SMART" id="SM00342">
    <property type="entry name" value="HTH_ARAC"/>
    <property type="match status" value="1"/>
</dbReference>
<dbReference type="Proteomes" id="UP000310636">
    <property type="component" value="Unassembled WGS sequence"/>
</dbReference>
<dbReference type="Pfam" id="PF12833">
    <property type="entry name" value="HTH_18"/>
    <property type="match status" value="1"/>
</dbReference>
<dbReference type="EMBL" id="SSOB01000014">
    <property type="protein sequence ID" value="THF79067.1"/>
    <property type="molecule type" value="Genomic_DNA"/>
</dbReference>
<dbReference type="AlphaFoldDB" id="A0A4S4BVM1"/>
<keyword evidence="2" id="KW-0238">DNA-binding</keyword>
<keyword evidence="4" id="KW-0472">Membrane</keyword>
<dbReference type="GO" id="GO:0003700">
    <property type="term" value="F:DNA-binding transcription factor activity"/>
    <property type="evidence" value="ECO:0007669"/>
    <property type="project" value="InterPro"/>
</dbReference>
<comment type="caution">
    <text evidence="6">The sequence shown here is derived from an EMBL/GenBank/DDBJ whole genome shotgun (WGS) entry which is preliminary data.</text>
</comment>
<keyword evidence="3" id="KW-0804">Transcription</keyword>
<keyword evidence="1" id="KW-0805">Transcription regulation</keyword>
<proteinExistence type="predicted"/>
<protein>
    <submittedName>
        <fullName evidence="6">AraC family transcriptional regulator</fullName>
    </submittedName>
</protein>
<dbReference type="InterPro" id="IPR009057">
    <property type="entry name" value="Homeodomain-like_sf"/>
</dbReference>
<accession>A0A4S4BVM1</accession>
<evidence type="ECO:0000256" key="2">
    <source>
        <dbReference type="ARBA" id="ARBA00023125"/>
    </source>
</evidence>
<feature type="domain" description="HTH araC/xylS-type" evidence="5">
    <location>
        <begin position="649"/>
        <end position="748"/>
    </location>
</feature>
<dbReference type="InterPro" id="IPR018060">
    <property type="entry name" value="HTH_AraC"/>
</dbReference>
<evidence type="ECO:0000313" key="6">
    <source>
        <dbReference type="EMBL" id="THF79067.1"/>
    </source>
</evidence>
<dbReference type="PANTHER" id="PTHR43280">
    <property type="entry name" value="ARAC-FAMILY TRANSCRIPTIONAL REGULATOR"/>
    <property type="match status" value="1"/>
</dbReference>
<dbReference type="PROSITE" id="PS00041">
    <property type="entry name" value="HTH_ARAC_FAMILY_1"/>
    <property type="match status" value="1"/>
</dbReference>
<reference evidence="6 7" key="1">
    <citation type="submission" date="2019-04" db="EMBL/GenBank/DDBJ databases">
        <title>Cohnella sp. nov. isolated from preserved vegetables.</title>
        <authorList>
            <person name="Lin S.-Y."/>
            <person name="Hung M.-H."/>
            <person name="Young C.-C."/>
        </authorList>
    </citation>
    <scope>NUCLEOTIDE SEQUENCE [LARGE SCALE GENOMIC DNA]</scope>
    <source>
        <strain evidence="6 7">CC-MHH1044</strain>
    </source>
</reference>
<organism evidence="6 7">
    <name type="scientific">Cohnella fermenti</name>
    <dbReference type="NCBI Taxonomy" id="2565925"/>
    <lineage>
        <taxon>Bacteria</taxon>
        <taxon>Bacillati</taxon>
        <taxon>Bacillota</taxon>
        <taxon>Bacilli</taxon>
        <taxon>Bacillales</taxon>
        <taxon>Paenibacillaceae</taxon>
        <taxon>Cohnella</taxon>
    </lineage>
</organism>
<feature type="transmembrane region" description="Helical" evidence="4">
    <location>
        <begin position="293"/>
        <end position="312"/>
    </location>
</feature>
<dbReference type="Gene3D" id="1.10.10.60">
    <property type="entry name" value="Homeodomain-like"/>
    <property type="match status" value="2"/>
</dbReference>
<dbReference type="GO" id="GO:0043565">
    <property type="term" value="F:sequence-specific DNA binding"/>
    <property type="evidence" value="ECO:0007669"/>
    <property type="project" value="InterPro"/>
</dbReference>
<evidence type="ECO:0000259" key="5">
    <source>
        <dbReference type="PROSITE" id="PS01124"/>
    </source>
</evidence>
<dbReference type="SUPFAM" id="SSF46689">
    <property type="entry name" value="Homeodomain-like"/>
    <property type="match status" value="1"/>
</dbReference>
<dbReference type="OrthoDB" id="2647120at2"/>
<sequence>MNKKSRLWREYLISYVFIFAIPFLILGIFIYMNAVKVVQHEIEQANSYKLKQVQSYLDGQINGLKHMAAKMAFDQRLTPYAAKLNDYSAAETVKELSRYKDNSLILDGVLLYFRDDNQIFSDEGVVSLDVLTQQMYRFPQAEREAFLADLSASLQITLKPAVPVQLQGDREERLLTYMFPIMPNNSQPYGTVLFLINESMLTSAMSNVLGNVQGAVYLLNEAGDVLAVERTGESPEVERIMKRSELKTGEVISRIGSTSYSVMSEKSELTGWTYMIVMPTDQFWNRVIQFKQIAGLVLFMVLVIGIVAAWFVSIKKSGPIRSLAAHLQHKGAPGRENRPNANEFEFIRGAVDDLHHYTLQLQTNMEQQLPLVIDQMLYRALTGRGSEAETGAGAAFYPHIQGQSYYVMVISYRQDSHQPLGSSGREAFYRLLNRIEVADGNGFGIELLDEQAFALVMAVRESVADTRAHQVQAANAIQALLREKAGIHSLIGVGTACSELSAINQSLIEGLATLEYRLLFPEGHVLFFEDTAKLQDQNRQYSMGDQMKFTQSLRMADQAVCLDSLHAMLNNMAQMEQSMLMLRYICFDLVNAVLKEIRSLKVGMEWPETKRMMEFQTLEDLRESMGIVVARICEHVGAGKQSKRADLCGRIIAEIDRDYRSDQLSLDRLARQFDVSPSYISRLIREQTGTSFLDYVQQLRIQAVKREMLATDRPIKEIILEAGYQDMSSFIKKFKKSEGMTPGDYRKKARLE</sequence>
<dbReference type="PROSITE" id="PS01124">
    <property type="entry name" value="HTH_ARAC_FAMILY_2"/>
    <property type="match status" value="1"/>
</dbReference>
<keyword evidence="4" id="KW-0812">Transmembrane</keyword>
<evidence type="ECO:0000256" key="1">
    <source>
        <dbReference type="ARBA" id="ARBA00023015"/>
    </source>
</evidence>
<dbReference type="PANTHER" id="PTHR43280:SF2">
    <property type="entry name" value="HTH-TYPE TRANSCRIPTIONAL REGULATOR EXSA"/>
    <property type="match status" value="1"/>
</dbReference>
<evidence type="ECO:0000313" key="7">
    <source>
        <dbReference type="Proteomes" id="UP000310636"/>
    </source>
</evidence>
<dbReference type="InterPro" id="IPR020449">
    <property type="entry name" value="Tscrpt_reg_AraC-type_HTH"/>
</dbReference>